<dbReference type="KEGG" id="swf:E3E12_02645"/>
<proteinExistence type="predicted"/>
<reference evidence="1 2" key="1">
    <citation type="submission" date="2019-03" db="EMBL/GenBank/DDBJ databases">
        <title>The complete genome sequence of Swingsia_sp. F3b2 LMG30590(T).</title>
        <authorList>
            <person name="Chua K.-O."/>
            <person name="Chan K.-G."/>
            <person name="See-Too W.-S."/>
        </authorList>
    </citation>
    <scope>NUCLEOTIDE SEQUENCE [LARGE SCALE GENOMIC DNA]</scope>
    <source>
        <strain evidence="1 2">F3b2</strain>
    </source>
</reference>
<sequence>MFGLQVDAYSGGNDRSTNGAVGTYIVPYEPNTYYIDPTTSLTGSHLVDITSYVEATFLKGRLIVQMRLPLYWRYSSHDAFILICSQGLTLCHGITEQALWAWRPNLPPRP</sequence>
<protein>
    <submittedName>
        <fullName evidence="1">Uncharacterized protein</fullName>
    </submittedName>
</protein>
<evidence type="ECO:0000313" key="1">
    <source>
        <dbReference type="EMBL" id="QDH13283.2"/>
    </source>
</evidence>
<evidence type="ECO:0000313" key="2">
    <source>
        <dbReference type="Proteomes" id="UP000318709"/>
    </source>
</evidence>
<name>A0A4Y6U7B0_9PROT</name>
<accession>A0A4Y6U7B0</accession>
<dbReference type="AlphaFoldDB" id="A0A4Y6U7B0"/>
<dbReference type="RefSeq" id="WP_149498238.1">
    <property type="nucleotide sequence ID" value="NZ_CP038231.1"/>
</dbReference>
<dbReference type="EMBL" id="CP038231">
    <property type="protein sequence ID" value="QDH13283.2"/>
    <property type="molecule type" value="Genomic_DNA"/>
</dbReference>
<organism evidence="1 2">
    <name type="scientific">Formicincola oecophyllae</name>
    <dbReference type="NCBI Taxonomy" id="2558361"/>
    <lineage>
        <taxon>Bacteria</taxon>
        <taxon>Pseudomonadati</taxon>
        <taxon>Pseudomonadota</taxon>
        <taxon>Alphaproteobacteria</taxon>
        <taxon>Acetobacterales</taxon>
        <taxon>Acetobacteraceae</taxon>
        <taxon>Formicincola</taxon>
    </lineage>
</organism>
<dbReference type="Proteomes" id="UP000318709">
    <property type="component" value="Chromosome"/>
</dbReference>
<gene>
    <name evidence="1" type="ORF">E3E12_02645</name>
</gene>
<keyword evidence="2" id="KW-1185">Reference proteome</keyword>